<evidence type="ECO:0000256" key="1">
    <source>
        <dbReference type="ARBA" id="ARBA00023239"/>
    </source>
</evidence>
<dbReference type="OrthoDB" id="9778880at2"/>
<dbReference type="Pfam" id="PF00701">
    <property type="entry name" value="DHDPS"/>
    <property type="match status" value="1"/>
</dbReference>
<keyword evidence="7" id="KW-1185">Reference proteome</keyword>
<dbReference type="Gene3D" id="3.20.20.70">
    <property type="entry name" value="Aldolase class I"/>
    <property type="match status" value="1"/>
</dbReference>
<dbReference type="RefSeq" id="WP_039207183.1">
    <property type="nucleotide sequence ID" value="NZ_CP186330.1"/>
</dbReference>
<dbReference type="GO" id="GO:0008840">
    <property type="term" value="F:4-hydroxy-tetrahydrodipicolinate synthase activity"/>
    <property type="evidence" value="ECO:0007669"/>
    <property type="project" value="UniProtKB-EC"/>
</dbReference>
<dbReference type="AlphaFoldDB" id="A0A0B9A4A8"/>
<evidence type="ECO:0000313" key="6">
    <source>
        <dbReference type="EMBL" id="KHS53652.1"/>
    </source>
</evidence>
<dbReference type="PRINTS" id="PR00146">
    <property type="entry name" value="DHPICSNTHASE"/>
</dbReference>
<dbReference type="PROSITE" id="PS00666">
    <property type="entry name" value="DHDPS_2"/>
    <property type="match status" value="1"/>
</dbReference>
<dbReference type="PATRIC" id="fig|1703.6.peg.610"/>
<feature type="active site" description="Schiff-base intermediate with substrate" evidence="4">
    <location>
        <position position="164"/>
    </location>
</feature>
<reference evidence="6 7" key="1">
    <citation type="submission" date="2014-11" db="EMBL/GenBank/DDBJ databases">
        <title>Draft Genome Sequence of Brevibacterium linens AE038-8.</title>
        <authorList>
            <person name="Maizel D."/>
            <person name="Utturkar S.M."/>
            <person name="Brown S.D."/>
            <person name="Ferrero M."/>
            <person name="Rosen B.P."/>
        </authorList>
    </citation>
    <scope>NUCLEOTIDE SEQUENCE [LARGE SCALE GENOMIC DNA]</scope>
    <source>
        <strain evidence="6 7">AE038-8</strain>
    </source>
</reference>
<gene>
    <name evidence="6" type="ORF">AE0388_0727</name>
</gene>
<evidence type="ECO:0000256" key="3">
    <source>
        <dbReference type="PIRNR" id="PIRNR001365"/>
    </source>
</evidence>
<dbReference type="EC" id="4.3.3.7" evidence="6"/>
<dbReference type="InterPro" id="IPR020625">
    <property type="entry name" value="Schiff_base-form_aldolases_AS"/>
</dbReference>
<dbReference type="EMBL" id="JTJZ01000014">
    <property type="protein sequence ID" value="KHS53652.1"/>
    <property type="molecule type" value="Genomic_DNA"/>
</dbReference>
<comment type="caution">
    <text evidence="6">The sequence shown here is derived from an EMBL/GenBank/DDBJ whole genome shotgun (WGS) entry which is preliminary data.</text>
</comment>
<dbReference type="CDD" id="cd00408">
    <property type="entry name" value="DHDPS-like"/>
    <property type="match status" value="1"/>
</dbReference>
<accession>A0A0B9A4A8</accession>
<dbReference type="PIRSF" id="PIRSF001365">
    <property type="entry name" value="DHDPS"/>
    <property type="match status" value="1"/>
</dbReference>
<proteinExistence type="inferred from homology"/>
<dbReference type="InterPro" id="IPR002220">
    <property type="entry name" value="DapA-like"/>
</dbReference>
<organism evidence="6 7">
    <name type="scientific">Brevibacterium linens</name>
    <dbReference type="NCBI Taxonomy" id="1703"/>
    <lineage>
        <taxon>Bacteria</taxon>
        <taxon>Bacillati</taxon>
        <taxon>Actinomycetota</taxon>
        <taxon>Actinomycetes</taxon>
        <taxon>Micrococcales</taxon>
        <taxon>Brevibacteriaceae</taxon>
        <taxon>Brevibacterium</taxon>
    </lineage>
</organism>
<evidence type="ECO:0000256" key="2">
    <source>
        <dbReference type="ARBA" id="ARBA00023270"/>
    </source>
</evidence>
<evidence type="ECO:0000256" key="5">
    <source>
        <dbReference type="PIRSR" id="PIRSR001365-2"/>
    </source>
</evidence>
<keyword evidence="1 3" id="KW-0456">Lyase</keyword>
<feature type="binding site" evidence="5">
    <location>
        <position position="48"/>
    </location>
    <ligand>
        <name>pyruvate</name>
        <dbReference type="ChEBI" id="CHEBI:15361"/>
    </ligand>
</feature>
<dbReference type="InterPro" id="IPR013785">
    <property type="entry name" value="Aldolase_TIM"/>
</dbReference>
<name>A0A0B9A4A8_BRELN</name>
<dbReference type="SMART" id="SM01130">
    <property type="entry name" value="DHDPS"/>
    <property type="match status" value="1"/>
</dbReference>
<protein>
    <submittedName>
        <fullName evidence="6">Dihydrodipicolinate synthase</fullName>
        <ecNumber evidence="6">4.3.3.7</ecNumber>
    </submittedName>
</protein>
<evidence type="ECO:0000313" key="7">
    <source>
        <dbReference type="Proteomes" id="UP000031488"/>
    </source>
</evidence>
<dbReference type="PANTHER" id="PTHR12128:SF72">
    <property type="entry name" value="DIHYDRODIPICOLINATE SYNTHASE"/>
    <property type="match status" value="1"/>
</dbReference>
<keyword evidence="2" id="KW-0704">Schiff base</keyword>
<dbReference type="SUPFAM" id="SSF51569">
    <property type="entry name" value="Aldolase"/>
    <property type="match status" value="1"/>
</dbReference>
<dbReference type="PANTHER" id="PTHR12128">
    <property type="entry name" value="DIHYDRODIPICOLINATE SYNTHASE"/>
    <property type="match status" value="1"/>
</dbReference>
<evidence type="ECO:0000256" key="4">
    <source>
        <dbReference type="PIRSR" id="PIRSR001365-1"/>
    </source>
</evidence>
<feature type="active site" description="Proton donor/acceptor" evidence="4">
    <location>
        <position position="136"/>
    </location>
</feature>
<sequence length="298" mass="31167">MTNPMHGVFAVPTTPYTEDGDQNLDALSSRIEEVLASGVTGLLGLGATGEALALSAVERESQIKTIVSAVDGRAHVVIGCMAYTPAEMSAQISNAADWGADAVMVTPPFYGGLEPEAVIAALRPVLTASELPVMVYNNPHSTGTDLLPDHVASLQDTGRLWSVKETSGAATRFRELCSRLGEDTEVFVGADGIALEGFAQGASGWVAASAWLLPEHCQKLWAAADSGDWAGAVDLWRTLGHALGLIEGDSAFISLIKQALSRTGREQGPVRPPLPTAGSEALATLLDAIADLERKHTA</sequence>
<comment type="similarity">
    <text evidence="3">Belongs to the DapA family.</text>
</comment>
<feature type="binding site" evidence="5">
    <location>
        <position position="206"/>
    </location>
    <ligand>
        <name>pyruvate</name>
        <dbReference type="ChEBI" id="CHEBI:15361"/>
    </ligand>
</feature>
<dbReference type="Proteomes" id="UP000031488">
    <property type="component" value="Unassembled WGS sequence"/>
</dbReference>